<evidence type="ECO:0000256" key="1">
    <source>
        <dbReference type="SAM" id="MobiDB-lite"/>
    </source>
</evidence>
<organism evidence="2 4">
    <name type="scientific">Araneus ventricosus</name>
    <name type="common">Orbweaver spider</name>
    <name type="synonym">Epeira ventricosa</name>
    <dbReference type="NCBI Taxonomy" id="182803"/>
    <lineage>
        <taxon>Eukaryota</taxon>
        <taxon>Metazoa</taxon>
        <taxon>Ecdysozoa</taxon>
        <taxon>Arthropoda</taxon>
        <taxon>Chelicerata</taxon>
        <taxon>Arachnida</taxon>
        <taxon>Araneae</taxon>
        <taxon>Araneomorphae</taxon>
        <taxon>Entelegynae</taxon>
        <taxon>Araneoidea</taxon>
        <taxon>Araneidae</taxon>
        <taxon>Araneus</taxon>
    </lineage>
</organism>
<name>A0A4Y2WTQ8_ARAVE</name>
<accession>A0A4Y2WTQ8</accession>
<dbReference type="Proteomes" id="UP000499080">
    <property type="component" value="Unassembled WGS sequence"/>
</dbReference>
<evidence type="ECO:0000313" key="4">
    <source>
        <dbReference type="Proteomes" id="UP000499080"/>
    </source>
</evidence>
<dbReference type="AlphaFoldDB" id="A0A4Y2WTQ8"/>
<keyword evidence="4" id="KW-1185">Reference proteome</keyword>
<sequence length="355" mass="39808">MAFKEAELFASGWTAEINSSLMLLFPNRTREAIKGQRKSKKYKDLLEGHRRNSASLSSIQTTSSARGLTPSKPAVSESLASSSATLRRLFRNLVKNQCPSLDLAAVASSSGTLTSILEVSEPNNGVQKTDPIQSESSDEDLNSFAFDQAELDFPIVAQSHSMNEDLELLQEIRADLDATSTSLLEMSISEPPGVPTPAFTLTNEESRLADHLDCLFNSDASSTFSHEFREIWTDFRQRPCKETLFIRTNLFLQVLLPDKSESSRPKQVPSRAPQRGELSKRRQRLRDYARTQEEFRKNPSRCANQLLDPVDTDTTASPFDDDFRTYWETVLSLPTDHRPSFPVLSAENTDHSARD</sequence>
<reference evidence="2 4" key="1">
    <citation type="journal article" date="2019" name="Sci. Rep.">
        <title>Orb-weaving spider Araneus ventricosus genome elucidates the spidroin gene catalogue.</title>
        <authorList>
            <person name="Kono N."/>
            <person name="Nakamura H."/>
            <person name="Ohtoshi R."/>
            <person name="Moran D.A.P."/>
            <person name="Shinohara A."/>
            <person name="Yoshida Y."/>
            <person name="Fujiwara M."/>
            <person name="Mori M."/>
            <person name="Tomita M."/>
            <person name="Arakawa K."/>
        </authorList>
    </citation>
    <scope>NUCLEOTIDE SEQUENCE [LARGE SCALE GENOMIC DNA]</scope>
</reference>
<protein>
    <submittedName>
        <fullName evidence="2">Uncharacterized protein</fullName>
    </submittedName>
</protein>
<dbReference type="EMBL" id="BGPR01065352">
    <property type="protein sequence ID" value="GBO40178.1"/>
    <property type="molecule type" value="Genomic_DNA"/>
</dbReference>
<feature type="region of interest" description="Disordered" evidence="1">
    <location>
        <begin position="53"/>
        <end position="76"/>
    </location>
</feature>
<comment type="caution">
    <text evidence="2">The sequence shown here is derived from an EMBL/GenBank/DDBJ whole genome shotgun (WGS) entry which is preliminary data.</text>
</comment>
<evidence type="ECO:0000313" key="3">
    <source>
        <dbReference type="EMBL" id="GBO40184.1"/>
    </source>
</evidence>
<evidence type="ECO:0000313" key="2">
    <source>
        <dbReference type="EMBL" id="GBO40178.1"/>
    </source>
</evidence>
<dbReference type="EMBL" id="BGPR01065357">
    <property type="protein sequence ID" value="GBO40184.1"/>
    <property type="molecule type" value="Genomic_DNA"/>
</dbReference>
<gene>
    <name evidence="2" type="ORF">AVEN_275712_1</name>
    <name evidence="3" type="ORF">AVEN_80358_1</name>
</gene>
<proteinExistence type="predicted"/>
<feature type="compositionally biased region" description="Basic and acidic residues" evidence="1">
    <location>
        <begin position="277"/>
        <end position="297"/>
    </location>
</feature>
<feature type="region of interest" description="Disordered" evidence="1">
    <location>
        <begin position="261"/>
        <end position="314"/>
    </location>
</feature>
<dbReference type="OrthoDB" id="8065378at2759"/>